<dbReference type="RefSeq" id="WP_213237806.1">
    <property type="nucleotide sequence ID" value="NZ_JAHBCL010000028.1"/>
</dbReference>
<reference evidence="2 3" key="1">
    <citation type="submission" date="2021-05" db="EMBL/GenBank/DDBJ databases">
        <title>Fusibacter ferrireducens sp. nov., an anaerobic, sulfur- and Fe-reducing bacterium isolated from the mangrove sediment.</title>
        <authorList>
            <person name="Qiu D."/>
        </authorList>
    </citation>
    <scope>NUCLEOTIDE SEQUENCE [LARGE SCALE GENOMIC DNA]</scope>
    <source>
        <strain evidence="2 3">DSM 12116</strain>
    </source>
</reference>
<name>A0ABS5PU68_9FIRM</name>
<dbReference type="InterPro" id="IPR011059">
    <property type="entry name" value="Metal-dep_hydrolase_composite"/>
</dbReference>
<dbReference type="Pfam" id="PF01979">
    <property type="entry name" value="Amidohydro_1"/>
    <property type="match status" value="1"/>
</dbReference>
<dbReference type="Gene3D" id="2.30.40.10">
    <property type="entry name" value="Urease, subunit C, domain 1"/>
    <property type="match status" value="1"/>
</dbReference>
<organism evidence="2 3">
    <name type="scientific">Fusibacter paucivorans</name>
    <dbReference type="NCBI Taxonomy" id="76009"/>
    <lineage>
        <taxon>Bacteria</taxon>
        <taxon>Bacillati</taxon>
        <taxon>Bacillota</taxon>
        <taxon>Clostridia</taxon>
        <taxon>Eubacteriales</taxon>
        <taxon>Eubacteriales Family XII. Incertae Sedis</taxon>
        <taxon>Fusibacter</taxon>
    </lineage>
</organism>
<dbReference type="SUPFAM" id="SSF51338">
    <property type="entry name" value="Composite domain of metallo-dependent hydrolases"/>
    <property type="match status" value="1"/>
</dbReference>
<keyword evidence="3" id="KW-1185">Reference proteome</keyword>
<dbReference type="Gene3D" id="1.20.58.520">
    <property type="entry name" value="Amidohydrolase"/>
    <property type="match status" value="1"/>
</dbReference>
<dbReference type="EMBL" id="JAHBCL010000028">
    <property type="protein sequence ID" value="MBS7527944.1"/>
    <property type="molecule type" value="Genomic_DNA"/>
</dbReference>
<dbReference type="InterPro" id="IPR051781">
    <property type="entry name" value="Metallo-dep_Hydrolase"/>
</dbReference>
<evidence type="ECO:0000313" key="3">
    <source>
        <dbReference type="Proteomes" id="UP000746471"/>
    </source>
</evidence>
<dbReference type="PANTHER" id="PTHR43135">
    <property type="entry name" value="ALPHA-D-RIBOSE 1-METHYLPHOSPHONATE 5-TRIPHOSPHATE DIPHOSPHATASE"/>
    <property type="match status" value="1"/>
</dbReference>
<dbReference type="PANTHER" id="PTHR43135:SF3">
    <property type="entry name" value="ALPHA-D-RIBOSE 1-METHYLPHOSPHONATE 5-TRIPHOSPHATE DIPHOSPHATASE"/>
    <property type="match status" value="1"/>
</dbReference>
<dbReference type="Proteomes" id="UP000746471">
    <property type="component" value="Unassembled WGS sequence"/>
</dbReference>
<dbReference type="Gene3D" id="3.30.110.90">
    <property type="entry name" value="Amidohydrolase"/>
    <property type="match status" value="1"/>
</dbReference>
<evidence type="ECO:0000259" key="1">
    <source>
        <dbReference type="Pfam" id="PF01979"/>
    </source>
</evidence>
<dbReference type="Gene3D" id="3.40.50.10910">
    <property type="entry name" value="Amidohydrolase"/>
    <property type="match status" value="1"/>
</dbReference>
<comment type="caution">
    <text evidence="2">The sequence shown here is derived from an EMBL/GenBank/DDBJ whole genome shotgun (WGS) entry which is preliminary data.</text>
</comment>
<evidence type="ECO:0000313" key="2">
    <source>
        <dbReference type="EMBL" id="MBS7527944.1"/>
    </source>
</evidence>
<dbReference type="SUPFAM" id="SSF51556">
    <property type="entry name" value="Metallo-dependent hydrolases"/>
    <property type="match status" value="1"/>
</dbReference>
<dbReference type="InterPro" id="IPR006680">
    <property type="entry name" value="Amidohydro-rel"/>
</dbReference>
<accession>A0ABS5PU68</accession>
<dbReference type="InterPro" id="IPR032466">
    <property type="entry name" value="Metal_Hydrolase"/>
</dbReference>
<sequence>MAAIEIRNVKIFDGIKITDQERVVIEHGVISAKKVGDRIVHGNGGTLLPGLIDSHVHLYEQKNLEDMTRYGITTALDMGTRSPDIIDHLRNLPGLTDIRSCYSPAFAKDSELSEKMGFTVTSNVTSPIDAERFVKEQVAHGADYIKVILEEQSVNGGGAPFPPKVLSAVVEKAHQYGKRVITHVIAPKTYQEAIETGVDVLTHTPFAIGLPRPLIEKLSAKKMVAIPTMYMMKGIVETIKQKNPLIPFDYNYVRETVATMHTCGVTLIAGTDSNINDPTTPFSAPYGISLLDELCLMVDAGLTPIEALQSATSIPADYWGLNDRGVIKAGNRADLLLVNGDPTTDIHAIKHTRRVWILGKETELR</sequence>
<protein>
    <submittedName>
        <fullName evidence="2">Amidohydrolase family protein</fullName>
    </submittedName>
</protein>
<feature type="domain" description="Amidohydrolase-related" evidence="1">
    <location>
        <begin position="46"/>
        <end position="360"/>
    </location>
</feature>
<gene>
    <name evidence="2" type="ORF">KHM83_14760</name>
</gene>
<proteinExistence type="predicted"/>